<dbReference type="OrthoDB" id="10055367at2759"/>
<dbReference type="FunFam" id="2.60.40.10:FF:000005">
    <property type="entry name" value="Neuronal cell adhesion molecule"/>
    <property type="match status" value="1"/>
</dbReference>
<dbReference type="Pfam" id="PF13927">
    <property type="entry name" value="Ig_3"/>
    <property type="match status" value="3"/>
</dbReference>
<evidence type="ECO:0000313" key="12">
    <source>
        <dbReference type="EMBL" id="KAJ8283559.1"/>
    </source>
</evidence>
<dbReference type="PANTHER" id="PTHR45080">
    <property type="entry name" value="CONTACTIN 5"/>
    <property type="match status" value="1"/>
</dbReference>
<evidence type="ECO:0000256" key="6">
    <source>
        <dbReference type="ARBA" id="ARBA00023157"/>
    </source>
</evidence>
<dbReference type="InterPro" id="IPR050958">
    <property type="entry name" value="Cell_Adh-Cytoskel_Orgn"/>
</dbReference>
<feature type="domain" description="Ig-like" evidence="11">
    <location>
        <begin position="295"/>
        <end position="379"/>
    </location>
</feature>
<feature type="domain" description="Ig-like" evidence="11">
    <location>
        <begin position="112"/>
        <end position="197"/>
    </location>
</feature>
<dbReference type="InterPro" id="IPR007110">
    <property type="entry name" value="Ig-like_dom"/>
</dbReference>
<evidence type="ECO:0000259" key="11">
    <source>
        <dbReference type="PROSITE" id="PS50835"/>
    </source>
</evidence>
<keyword evidence="4" id="KW-0677">Repeat</keyword>
<keyword evidence="3 10" id="KW-0732">Signal</keyword>
<evidence type="ECO:0000313" key="13">
    <source>
        <dbReference type="Proteomes" id="UP001152803"/>
    </source>
</evidence>
<feature type="chain" id="PRO_5040345207" description="Ig-like domain-containing protein" evidence="10">
    <location>
        <begin position="19"/>
        <end position="381"/>
    </location>
</feature>
<evidence type="ECO:0000256" key="9">
    <source>
        <dbReference type="SAM" id="MobiDB-lite"/>
    </source>
</evidence>
<dbReference type="PANTHER" id="PTHR45080:SF8">
    <property type="entry name" value="IG-LIKE DOMAIN-CONTAINING PROTEIN"/>
    <property type="match status" value="1"/>
</dbReference>
<sequence length="381" mass="40718">MRIYTTLIFCSLVIAGEQQTPVVSVEPHSAVVKQGDSVSFSCSAQSSTQPVRLEWKKTNNQALLDNVKIGQDGSVLTISNSRPGNHGTYRCVGTSTKGKSQSSASLTVHYSPKVQVTPKSPVRVRTGEAIDLECQGTGRPRPTVTWHREGGDKTGTSSSTEAKATVQVPAAGPEHAGVYVCKAENSEGTVEAKLEVKVEGGTRTPSPPQASILQSDMVKVEGDLATLQCQATGYPTPTVSWSKLRAPLPWQHKVTDGTLFLENMGRQDSGQYICNATNSAGFHEATVQIEVETPPYATCIPEQVRVQVGEAIRLQCLAHGTPPVRFQWTRVGGSLPPRAQNTEGLLLISQARLAHAGTYKCVASNKWGSSQALAKVTVQSA</sequence>
<keyword evidence="13" id="KW-1185">Reference proteome</keyword>
<keyword evidence="7" id="KW-0325">Glycoprotein</keyword>
<comment type="subcellular location">
    <subcellularLocation>
        <location evidence="1">Cell membrane</location>
    </subcellularLocation>
</comment>
<keyword evidence="5" id="KW-0472">Membrane</keyword>
<dbReference type="FunFam" id="2.60.40.10:FF:000031">
    <property type="entry name" value="Myosin-binding protein C, slow type"/>
    <property type="match status" value="1"/>
</dbReference>
<evidence type="ECO:0000256" key="2">
    <source>
        <dbReference type="ARBA" id="ARBA00022475"/>
    </source>
</evidence>
<reference evidence="12" key="1">
    <citation type="journal article" date="2023" name="Science">
        <title>Genome structures resolve the early diversification of teleost fishes.</title>
        <authorList>
            <person name="Parey E."/>
            <person name="Louis A."/>
            <person name="Montfort J."/>
            <person name="Bouchez O."/>
            <person name="Roques C."/>
            <person name="Iampietro C."/>
            <person name="Lluch J."/>
            <person name="Castinel A."/>
            <person name="Donnadieu C."/>
            <person name="Desvignes T."/>
            <person name="Floi Bucao C."/>
            <person name="Jouanno E."/>
            <person name="Wen M."/>
            <person name="Mejri S."/>
            <person name="Dirks R."/>
            <person name="Jansen H."/>
            <person name="Henkel C."/>
            <person name="Chen W.J."/>
            <person name="Zahm M."/>
            <person name="Cabau C."/>
            <person name="Klopp C."/>
            <person name="Thompson A.W."/>
            <person name="Robinson-Rechavi M."/>
            <person name="Braasch I."/>
            <person name="Lecointre G."/>
            <person name="Bobe J."/>
            <person name="Postlethwait J.H."/>
            <person name="Berthelot C."/>
            <person name="Roest Crollius H."/>
            <person name="Guiguen Y."/>
        </authorList>
    </citation>
    <scope>NUCLEOTIDE SEQUENCE</scope>
    <source>
        <strain evidence="12">Concon-B</strain>
    </source>
</reference>
<accession>A0A9Q1I5N9</accession>
<dbReference type="GO" id="GO:0050808">
    <property type="term" value="P:synapse organization"/>
    <property type="evidence" value="ECO:0007669"/>
    <property type="project" value="TreeGrafter"/>
</dbReference>
<evidence type="ECO:0000256" key="10">
    <source>
        <dbReference type="SAM" id="SignalP"/>
    </source>
</evidence>
<feature type="signal peptide" evidence="10">
    <location>
        <begin position="1"/>
        <end position="18"/>
    </location>
</feature>
<dbReference type="InterPro" id="IPR036179">
    <property type="entry name" value="Ig-like_dom_sf"/>
</dbReference>
<dbReference type="Gene3D" id="2.60.40.10">
    <property type="entry name" value="Immunoglobulins"/>
    <property type="match status" value="4"/>
</dbReference>
<dbReference type="GO" id="GO:0030424">
    <property type="term" value="C:axon"/>
    <property type="evidence" value="ECO:0007669"/>
    <property type="project" value="TreeGrafter"/>
</dbReference>
<name>A0A9Q1I5N9_CONCO</name>
<comment type="caution">
    <text evidence="12">The sequence shown here is derived from an EMBL/GenBank/DDBJ whole genome shotgun (WGS) entry which is preliminary data.</text>
</comment>
<protein>
    <recommendedName>
        <fullName evidence="11">Ig-like domain-containing protein</fullName>
    </recommendedName>
</protein>
<evidence type="ECO:0000256" key="4">
    <source>
        <dbReference type="ARBA" id="ARBA00022737"/>
    </source>
</evidence>
<organism evidence="12 13">
    <name type="scientific">Conger conger</name>
    <name type="common">Conger eel</name>
    <name type="synonym">Muraena conger</name>
    <dbReference type="NCBI Taxonomy" id="82655"/>
    <lineage>
        <taxon>Eukaryota</taxon>
        <taxon>Metazoa</taxon>
        <taxon>Chordata</taxon>
        <taxon>Craniata</taxon>
        <taxon>Vertebrata</taxon>
        <taxon>Euteleostomi</taxon>
        <taxon>Actinopterygii</taxon>
        <taxon>Neopterygii</taxon>
        <taxon>Teleostei</taxon>
        <taxon>Anguilliformes</taxon>
        <taxon>Congridae</taxon>
        <taxon>Conger</taxon>
    </lineage>
</organism>
<dbReference type="SMART" id="SM00409">
    <property type="entry name" value="IG"/>
    <property type="match status" value="4"/>
</dbReference>
<dbReference type="PROSITE" id="PS50835">
    <property type="entry name" value="IG_LIKE"/>
    <property type="match status" value="4"/>
</dbReference>
<dbReference type="AlphaFoldDB" id="A0A9Q1I5N9"/>
<dbReference type="InterPro" id="IPR003598">
    <property type="entry name" value="Ig_sub2"/>
</dbReference>
<dbReference type="Pfam" id="PF07679">
    <property type="entry name" value="I-set"/>
    <property type="match status" value="1"/>
</dbReference>
<proteinExistence type="predicted"/>
<gene>
    <name evidence="12" type="ORF">COCON_G00024090</name>
</gene>
<evidence type="ECO:0000256" key="8">
    <source>
        <dbReference type="ARBA" id="ARBA00023319"/>
    </source>
</evidence>
<dbReference type="GO" id="GO:0043025">
    <property type="term" value="C:neuronal cell body"/>
    <property type="evidence" value="ECO:0007669"/>
    <property type="project" value="TreeGrafter"/>
</dbReference>
<feature type="domain" description="Ig-like" evidence="11">
    <location>
        <begin position="21"/>
        <end position="107"/>
    </location>
</feature>
<dbReference type="GO" id="GO:0008046">
    <property type="term" value="F:axon guidance receptor activity"/>
    <property type="evidence" value="ECO:0007669"/>
    <property type="project" value="TreeGrafter"/>
</dbReference>
<dbReference type="InterPro" id="IPR003599">
    <property type="entry name" value="Ig_sub"/>
</dbReference>
<evidence type="ECO:0000256" key="5">
    <source>
        <dbReference type="ARBA" id="ARBA00023136"/>
    </source>
</evidence>
<dbReference type="EMBL" id="JAFJMO010000002">
    <property type="protein sequence ID" value="KAJ8283559.1"/>
    <property type="molecule type" value="Genomic_DNA"/>
</dbReference>
<dbReference type="GO" id="GO:0005886">
    <property type="term" value="C:plasma membrane"/>
    <property type="evidence" value="ECO:0007669"/>
    <property type="project" value="UniProtKB-SubCell"/>
</dbReference>
<evidence type="ECO:0000256" key="3">
    <source>
        <dbReference type="ARBA" id="ARBA00022729"/>
    </source>
</evidence>
<dbReference type="Proteomes" id="UP001152803">
    <property type="component" value="Unassembled WGS sequence"/>
</dbReference>
<evidence type="ECO:0000256" key="1">
    <source>
        <dbReference type="ARBA" id="ARBA00004236"/>
    </source>
</evidence>
<keyword evidence="2" id="KW-1003">Cell membrane</keyword>
<feature type="domain" description="Ig-like" evidence="11">
    <location>
        <begin position="208"/>
        <end position="290"/>
    </location>
</feature>
<dbReference type="SUPFAM" id="SSF48726">
    <property type="entry name" value="Immunoglobulin"/>
    <property type="match status" value="4"/>
</dbReference>
<evidence type="ECO:0000256" key="7">
    <source>
        <dbReference type="ARBA" id="ARBA00023180"/>
    </source>
</evidence>
<dbReference type="InterPro" id="IPR013783">
    <property type="entry name" value="Ig-like_fold"/>
</dbReference>
<dbReference type="SMART" id="SM00408">
    <property type="entry name" value="IGc2"/>
    <property type="match status" value="4"/>
</dbReference>
<feature type="region of interest" description="Disordered" evidence="9">
    <location>
        <begin position="134"/>
        <end position="169"/>
    </location>
</feature>
<dbReference type="InterPro" id="IPR013098">
    <property type="entry name" value="Ig_I-set"/>
</dbReference>
<dbReference type="GO" id="GO:0007156">
    <property type="term" value="P:homophilic cell adhesion via plasma membrane adhesion molecules"/>
    <property type="evidence" value="ECO:0007669"/>
    <property type="project" value="TreeGrafter"/>
</dbReference>
<keyword evidence="6" id="KW-1015">Disulfide bond</keyword>
<keyword evidence="8" id="KW-0393">Immunoglobulin domain</keyword>